<keyword evidence="5" id="KW-0598">Phosphotransferase system</keyword>
<name>R9C1E3_9CLOT</name>
<dbReference type="Proteomes" id="UP000013988">
    <property type="component" value="Unassembled WGS sequence"/>
</dbReference>
<dbReference type="PRINTS" id="PR00107">
    <property type="entry name" value="PHOSPHOCPHPR"/>
</dbReference>
<evidence type="ECO:0000313" key="8">
    <source>
        <dbReference type="Proteomes" id="UP000013988"/>
    </source>
</evidence>
<dbReference type="PANTHER" id="PTHR33705:SF2">
    <property type="entry name" value="PHOSPHOCARRIER PROTEIN NPR"/>
    <property type="match status" value="1"/>
</dbReference>
<dbReference type="CDD" id="cd00367">
    <property type="entry name" value="PTS-HPr_like"/>
    <property type="match status" value="1"/>
</dbReference>
<reference evidence="7 8" key="1">
    <citation type="submission" date="2013-03" db="EMBL/GenBank/DDBJ databases">
        <title>Whole genome shotgun sequencing of Clostridium sartagoforme AAU1.</title>
        <authorList>
            <person name="Joshi C.G."/>
            <person name="Duggirala S.M."/>
            <person name="Nathani N.M."/>
            <person name="Bhatt V.D."/>
            <person name="Patel A.K."/>
            <person name="Pandya P.R."/>
            <person name="KaPatel J.A."/>
        </authorList>
    </citation>
    <scope>NUCLEOTIDE SEQUENCE [LARGE SCALE GENOMIC DNA]</scope>
    <source>
        <strain evidence="7 8">AAU1</strain>
    </source>
</reference>
<feature type="domain" description="HPr" evidence="6">
    <location>
        <begin position="1"/>
        <end position="86"/>
    </location>
</feature>
<gene>
    <name evidence="7" type="ORF">A500_14648</name>
</gene>
<dbReference type="PROSITE" id="PS00369">
    <property type="entry name" value="PTS_HPR_HIS"/>
    <property type="match status" value="1"/>
</dbReference>
<dbReference type="PATRIC" id="fig|1202534.3.peg.2896"/>
<dbReference type="PROSITE" id="PS51350">
    <property type="entry name" value="PTS_HPR_DOM"/>
    <property type="match status" value="1"/>
</dbReference>
<dbReference type="AlphaFoldDB" id="R9C1E3"/>
<evidence type="ECO:0000259" key="6">
    <source>
        <dbReference type="PROSITE" id="PS51350"/>
    </source>
</evidence>
<dbReference type="GO" id="GO:0009401">
    <property type="term" value="P:phosphoenolpyruvate-dependent sugar phosphotransferase system"/>
    <property type="evidence" value="ECO:0007669"/>
    <property type="project" value="UniProtKB-KW"/>
</dbReference>
<dbReference type="InterPro" id="IPR000032">
    <property type="entry name" value="HPr-like"/>
</dbReference>
<dbReference type="InterPro" id="IPR050399">
    <property type="entry name" value="HPr"/>
</dbReference>
<keyword evidence="8" id="KW-1185">Reference proteome</keyword>
<evidence type="ECO:0000256" key="4">
    <source>
        <dbReference type="ARBA" id="ARBA00022490"/>
    </source>
</evidence>
<dbReference type="Pfam" id="PF00381">
    <property type="entry name" value="PTS-HPr"/>
    <property type="match status" value="1"/>
</dbReference>
<organism evidence="7 8">
    <name type="scientific">Clostridium sartagoforme AAU1</name>
    <dbReference type="NCBI Taxonomy" id="1202534"/>
    <lineage>
        <taxon>Bacteria</taxon>
        <taxon>Bacillati</taxon>
        <taxon>Bacillota</taxon>
        <taxon>Clostridia</taxon>
        <taxon>Eubacteriales</taxon>
        <taxon>Clostridiaceae</taxon>
        <taxon>Clostridium</taxon>
    </lineage>
</organism>
<dbReference type="GO" id="GO:0005737">
    <property type="term" value="C:cytoplasm"/>
    <property type="evidence" value="ECO:0007669"/>
    <property type="project" value="UniProtKB-SubCell"/>
</dbReference>
<accession>R9C1E3</accession>
<evidence type="ECO:0000256" key="2">
    <source>
        <dbReference type="ARBA" id="ARBA00004496"/>
    </source>
</evidence>
<keyword evidence="4" id="KW-0963">Cytoplasm</keyword>
<dbReference type="RefSeq" id="WP_016208210.1">
    <property type="nucleotide sequence ID" value="NZ_ASRV01000167.1"/>
</dbReference>
<evidence type="ECO:0000256" key="3">
    <source>
        <dbReference type="ARBA" id="ARBA00020422"/>
    </source>
</evidence>
<comment type="subcellular location">
    <subcellularLocation>
        <location evidence="2">Cytoplasm</location>
    </subcellularLocation>
</comment>
<dbReference type="SUPFAM" id="SSF55594">
    <property type="entry name" value="HPr-like"/>
    <property type="match status" value="1"/>
</dbReference>
<dbReference type="EMBL" id="ASRV01000167">
    <property type="protein sequence ID" value="EOR21036.1"/>
    <property type="molecule type" value="Genomic_DNA"/>
</dbReference>
<evidence type="ECO:0000313" key="7">
    <source>
        <dbReference type="EMBL" id="EOR21036.1"/>
    </source>
</evidence>
<proteinExistence type="predicted"/>
<evidence type="ECO:0000256" key="5">
    <source>
        <dbReference type="ARBA" id="ARBA00022683"/>
    </source>
</evidence>
<dbReference type="InterPro" id="IPR001020">
    <property type="entry name" value="PTS_HPr_His_P_site"/>
</dbReference>
<dbReference type="NCBIfam" id="TIGR01003">
    <property type="entry name" value="PTS_HPr_family"/>
    <property type="match status" value="1"/>
</dbReference>
<dbReference type="Gene3D" id="3.30.1340.10">
    <property type="entry name" value="HPr-like"/>
    <property type="match status" value="1"/>
</dbReference>
<protein>
    <recommendedName>
        <fullName evidence="3">Phosphocarrier protein HPr</fullName>
    </recommendedName>
</protein>
<dbReference type="InterPro" id="IPR035895">
    <property type="entry name" value="HPr-like_sf"/>
</dbReference>
<dbReference type="PANTHER" id="PTHR33705">
    <property type="entry name" value="PHOSPHOCARRIER PROTEIN HPR"/>
    <property type="match status" value="1"/>
</dbReference>
<dbReference type="OrthoDB" id="9809047at2"/>
<evidence type="ECO:0000256" key="1">
    <source>
        <dbReference type="ARBA" id="ARBA00003681"/>
    </source>
</evidence>
<comment type="caution">
    <text evidence="7">The sequence shown here is derived from an EMBL/GenBank/DDBJ whole genome shotgun (WGS) entry which is preliminary data.</text>
</comment>
<comment type="function">
    <text evidence="1">General (non sugar-specific) component of the phosphoenolpyruvate-dependent sugar phosphotransferase system (sugar PTS). This major carbohydrate active-transport system catalyzes the phosphorylation of incoming sugar substrates concomitantly with their translocation across the cell membrane. The phosphoryl group from phosphoenolpyruvate (PEP) is transferred to the phosphoryl carrier protein HPr by enzyme I. Phospho-HPr then transfers it to the PTS EIIA domain.</text>
</comment>
<sequence length="86" mass="9511">MVEKKLTVKNKTGIHARPASQLVKECSRFKSKVYIKTDDKEINAKSIINLLSSGISQGTKITLCTEGEDEVEALEVISSFINNLID</sequence>